<feature type="domain" description="ABC3 transporter permease C-terminal" evidence="8">
    <location>
        <begin position="1"/>
        <end position="91"/>
    </location>
</feature>
<organism evidence="9 10">
    <name type="scientific">Psychrosphaera algicola</name>
    <dbReference type="NCBI Taxonomy" id="3023714"/>
    <lineage>
        <taxon>Bacteria</taxon>
        <taxon>Pseudomonadati</taxon>
        <taxon>Pseudomonadota</taxon>
        <taxon>Gammaproteobacteria</taxon>
        <taxon>Alteromonadales</taxon>
        <taxon>Pseudoalteromonadaceae</taxon>
        <taxon>Psychrosphaera</taxon>
    </lineage>
</organism>
<keyword evidence="10" id="KW-1185">Reference proteome</keyword>
<evidence type="ECO:0000256" key="1">
    <source>
        <dbReference type="ARBA" id="ARBA00004651"/>
    </source>
</evidence>
<dbReference type="RefSeq" id="WP_272179771.1">
    <property type="nucleotide sequence ID" value="NZ_JAQOMS010000002.1"/>
</dbReference>
<evidence type="ECO:0000256" key="7">
    <source>
        <dbReference type="SAM" id="Phobius"/>
    </source>
</evidence>
<keyword evidence="5 7" id="KW-1133">Transmembrane helix</keyword>
<protein>
    <submittedName>
        <fullName evidence="9">FtsX-like permease family protein</fullName>
    </submittedName>
</protein>
<accession>A0ABT5F946</accession>
<gene>
    <name evidence="9" type="ORF">PN838_03395</name>
</gene>
<dbReference type="PANTHER" id="PTHR30489">
    <property type="entry name" value="LIPOPROTEIN-RELEASING SYSTEM TRANSMEMBRANE PROTEIN LOLE"/>
    <property type="match status" value="1"/>
</dbReference>
<dbReference type="PANTHER" id="PTHR30489:SF8">
    <property type="entry name" value="LIPOPROTEIN-RELEASING SYSTEM TRANSMEMBRANE PROTEIN LOLC"/>
    <property type="match status" value="1"/>
</dbReference>
<comment type="subcellular location">
    <subcellularLocation>
        <location evidence="1">Cell membrane</location>
        <topology evidence="1">Multi-pass membrane protein</topology>
    </subcellularLocation>
</comment>
<keyword evidence="4 7" id="KW-0812">Transmembrane</keyword>
<evidence type="ECO:0000256" key="2">
    <source>
        <dbReference type="ARBA" id="ARBA00005236"/>
    </source>
</evidence>
<reference evidence="9 10" key="1">
    <citation type="submission" date="2023-01" db="EMBL/GenBank/DDBJ databases">
        <title>Psychrosphaera sp. nov., isolated from marine algae.</title>
        <authorList>
            <person name="Bayburt H."/>
            <person name="Choi B.J."/>
            <person name="Kim J.M."/>
            <person name="Choi D.G."/>
            <person name="Jeon C.O."/>
        </authorList>
    </citation>
    <scope>NUCLEOTIDE SEQUENCE [LARGE SCALE GENOMIC DNA]</scope>
    <source>
        <strain evidence="9 10">G1-22</strain>
    </source>
</reference>
<dbReference type="Proteomes" id="UP001528411">
    <property type="component" value="Unassembled WGS sequence"/>
</dbReference>
<evidence type="ECO:0000259" key="8">
    <source>
        <dbReference type="Pfam" id="PF02687"/>
    </source>
</evidence>
<evidence type="ECO:0000256" key="6">
    <source>
        <dbReference type="ARBA" id="ARBA00023136"/>
    </source>
</evidence>
<dbReference type="InterPro" id="IPR003838">
    <property type="entry name" value="ABC3_permease_C"/>
</dbReference>
<dbReference type="Pfam" id="PF02687">
    <property type="entry name" value="FtsX"/>
    <property type="match status" value="1"/>
</dbReference>
<dbReference type="InterPro" id="IPR051447">
    <property type="entry name" value="Lipoprotein-release_system"/>
</dbReference>
<evidence type="ECO:0000256" key="5">
    <source>
        <dbReference type="ARBA" id="ARBA00022989"/>
    </source>
</evidence>
<feature type="transmembrane region" description="Helical" evidence="7">
    <location>
        <begin position="62"/>
        <end position="81"/>
    </location>
</feature>
<proteinExistence type="inferred from homology"/>
<comment type="similarity">
    <text evidence="2">Belongs to the ABC-4 integral membrane protein family. LolC/E subfamily.</text>
</comment>
<evidence type="ECO:0000313" key="9">
    <source>
        <dbReference type="EMBL" id="MDC2888040.1"/>
    </source>
</evidence>
<name>A0ABT5F946_9GAMM</name>
<comment type="caution">
    <text evidence="9">The sequence shown here is derived from an EMBL/GenBank/DDBJ whole genome shotgun (WGS) entry which is preliminary data.</text>
</comment>
<evidence type="ECO:0000256" key="4">
    <source>
        <dbReference type="ARBA" id="ARBA00022692"/>
    </source>
</evidence>
<dbReference type="EMBL" id="JAQOMS010000002">
    <property type="protein sequence ID" value="MDC2888040.1"/>
    <property type="molecule type" value="Genomic_DNA"/>
</dbReference>
<evidence type="ECO:0000256" key="3">
    <source>
        <dbReference type="ARBA" id="ARBA00022475"/>
    </source>
</evidence>
<evidence type="ECO:0000313" key="10">
    <source>
        <dbReference type="Proteomes" id="UP001528411"/>
    </source>
</evidence>
<sequence>MKNATIARIFTLQGAFNGVLGATIGGVLGTLLTANLNTLTSIAGINLLGVPSMGLPIEINPFKVCVILLFAVVLSLLASIYPAKKAASLKPADVLRYE</sequence>
<keyword evidence="3" id="KW-1003">Cell membrane</keyword>
<keyword evidence="6 7" id="KW-0472">Membrane</keyword>